<dbReference type="InterPro" id="IPR008250">
    <property type="entry name" value="ATPase_P-typ_transduc_dom_A_sf"/>
</dbReference>
<feature type="domain" description="P-type ATPase A" evidence="1">
    <location>
        <begin position="174"/>
        <end position="249"/>
    </location>
</feature>
<dbReference type="Pfam" id="PF00122">
    <property type="entry name" value="E1-E2_ATPase"/>
    <property type="match status" value="1"/>
</dbReference>
<accession>A0A6S6U7T8</accession>
<dbReference type="InterPro" id="IPR059000">
    <property type="entry name" value="ATPase_P-type_domA"/>
</dbReference>
<protein>
    <submittedName>
        <fullName evidence="2">E1-E2 ATPase-associated domain protein</fullName>
    </submittedName>
</protein>
<reference evidence="2" key="1">
    <citation type="submission" date="2020-01" db="EMBL/GenBank/DDBJ databases">
        <authorList>
            <person name="Meier V. D."/>
            <person name="Meier V D."/>
        </authorList>
    </citation>
    <scope>NUCLEOTIDE SEQUENCE</scope>
    <source>
        <strain evidence="2">HLG_WM_MAG_07</strain>
    </source>
</reference>
<dbReference type="AlphaFoldDB" id="A0A6S6U7T8"/>
<name>A0A6S6U7T8_9GAMM</name>
<dbReference type="EMBL" id="CACVAY010000132">
    <property type="protein sequence ID" value="CAA6826307.1"/>
    <property type="molecule type" value="Genomic_DNA"/>
</dbReference>
<dbReference type="Gene3D" id="2.70.150.10">
    <property type="entry name" value="Calcium-transporting ATPase, cytoplasmic transduction domain A"/>
    <property type="match status" value="1"/>
</dbReference>
<gene>
    <name evidence="2" type="ORF">HELGO_WM24589</name>
</gene>
<evidence type="ECO:0000313" key="2">
    <source>
        <dbReference type="EMBL" id="CAA6826307.1"/>
    </source>
</evidence>
<evidence type="ECO:0000259" key="1">
    <source>
        <dbReference type="Pfam" id="PF00122"/>
    </source>
</evidence>
<sequence length="254" mass="28044">MIQFGLVLPLVAGGIASAAWRQYKNRQIHQEHLSLPSPDGNEKSKPKLLSPGSDATFDDVGELYHYQRMSWYTLAFAASGSWFYAPAVWISFPLLGYNTYHFINTIRNSDPSDRKSPMTIFEVIGVVGTLLSGRPVATSLLLLFSFGSRKLLLQAGNISNSISSSRAFNPKLARVWVLREGVEVETAISDLQEDDIIVIHAGDTVAVKGKVIEGTGTIQQFSLRKKMKFVPKQTGDKVFPFTQLESGCLHIQPA</sequence>
<dbReference type="SUPFAM" id="SSF81653">
    <property type="entry name" value="Calcium ATPase, transduction domain A"/>
    <property type="match status" value="1"/>
</dbReference>
<proteinExistence type="predicted"/>
<organism evidence="2">
    <name type="scientific">uncultured Thiotrichaceae bacterium</name>
    <dbReference type="NCBI Taxonomy" id="298394"/>
    <lineage>
        <taxon>Bacteria</taxon>
        <taxon>Pseudomonadati</taxon>
        <taxon>Pseudomonadota</taxon>
        <taxon>Gammaproteobacteria</taxon>
        <taxon>Thiotrichales</taxon>
        <taxon>Thiotrichaceae</taxon>
        <taxon>environmental samples</taxon>
    </lineage>
</organism>